<sequence length="55" mass="6546">ELKKERERAELWRNLEDLQERRLQSLTEASRNQKNLQERENTTKSQSETSAANTT</sequence>
<name>A0ABD0QSL0_CIRMR</name>
<evidence type="ECO:0000256" key="1">
    <source>
        <dbReference type="SAM" id="MobiDB-lite"/>
    </source>
</evidence>
<feature type="non-terminal residue" evidence="2">
    <location>
        <position position="1"/>
    </location>
</feature>
<dbReference type="Proteomes" id="UP001529510">
    <property type="component" value="Unassembled WGS sequence"/>
</dbReference>
<feature type="compositionally biased region" description="Polar residues" evidence="1">
    <location>
        <begin position="26"/>
        <end position="35"/>
    </location>
</feature>
<dbReference type="EMBL" id="JAMKFB020000007">
    <property type="protein sequence ID" value="KAL0189214.1"/>
    <property type="molecule type" value="Genomic_DNA"/>
</dbReference>
<dbReference type="AlphaFoldDB" id="A0ABD0QSL0"/>
<reference evidence="2 3" key="1">
    <citation type="submission" date="2024-05" db="EMBL/GenBank/DDBJ databases">
        <title>Genome sequencing and assembly of Indian major carp, Cirrhinus mrigala (Hamilton, 1822).</title>
        <authorList>
            <person name="Mohindra V."/>
            <person name="Chowdhury L.M."/>
            <person name="Lal K."/>
            <person name="Jena J.K."/>
        </authorList>
    </citation>
    <scope>NUCLEOTIDE SEQUENCE [LARGE SCALE GENOMIC DNA]</scope>
    <source>
        <strain evidence="2">CM1030</strain>
        <tissue evidence="2">Blood</tissue>
    </source>
</reference>
<accession>A0ABD0QSL0</accession>
<protein>
    <submittedName>
        <fullName evidence="2">Uncharacterized protein</fullName>
    </submittedName>
</protein>
<evidence type="ECO:0000313" key="2">
    <source>
        <dbReference type="EMBL" id="KAL0189214.1"/>
    </source>
</evidence>
<keyword evidence="3" id="KW-1185">Reference proteome</keyword>
<organism evidence="2 3">
    <name type="scientific">Cirrhinus mrigala</name>
    <name type="common">Mrigala</name>
    <dbReference type="NCBI Taxonomy" id="683832"/>
    <lineage>
        <taxon>Eukaryota</taxon>
        <taxon>Metazoa</taxon>
        <taxon>Chordata</taxon>
        <taxon>Craniata</taxon>
        <taxon>Vertebrata</taxon>
        <taxon>Euteleostomi</taxon>
        <taxon>Actinopterygii</taxon>
        <taxon>Neopterygii</taxon>
        <taxon>Teleostei</taxon>
        <taxon>Ostariophysi</taxon>
        <taxon>Cypriniformes</taxon>
        <taxon>Cyprinidae</taxon>
        <taxon>Labeoninae</taxon>
        <taxon>Labeonini</taxon>
        <taxon>Cirrhinus</taxon>
    </lineage>
</organism>
<gene>
    <name evidence="2" type="ORF">M9458_016313</name>
</gene>
<feature type="compositionally biased region" description="Polar residues" evidence="1">
    <location>
        <begin position="43"/>
        <end position="55"/>
    </location>
</feature>
<comment type="caution">
    <text evidence="2">The sequence shown here is derived from an EMBL/GenBank/DDBJ whole genome shotgun (WGS) entry which is preliminary data.</text>
</comment>
<proteinExistence type="predicted"/>
<evidence type="ECO:0000313" key="3">
    <source>
        <dbReference type="Proteomes" id="UP001529510"/>
    </source>
</evidence>
<feature type="region of interest" description="Disordered" evidence="1">
    <location>
        <begin position="26"/>
        <end position="55"/>
    </location>
</feature>